<name>A0A4V6NMC2_9GAMM</name>
<dbReference type="PANTHER" id="PTHR12818:SF0">
    <property type="entry name" value="TRNA (ADENINE(37)-N6)-METHYLTRANSFERASE"/>
    <property type="match status" value="1"/>
</dbReference>
<dbReference type="InterPro" id="IPR023370">
    <property type="entry name" value="TrmO-like_N"/>
</dbReference>
<evidence type="ECO:0000313" key="5">
    <source>
        <dbReference type="Proteomes" id="UP000294832"/>
    </source>
</evidence>
<organism evidence="4 5">
    <name type="scientific">Shewanella fodinae</name>
    <dbReference type="NCBI Taxonomy" id="552357"/>
    <lineage>
        <taxon>Bacteria</taxon>
        <taxon>Pseudomonadati</taxon>
        <taxon>Pseudomonadota</taxon>
        <taxon>Gammaproteobacteria</taxon>
        <taxon>Alteromonadales</taxon>
        <taxon>Shewanellaceae</taxon>
        <taxon>Shewanella</taxon>
    </lineage>
</organism>
<evidence type="ECO:0000256" key="2">
    <source>
        <dbReference type="ARBA" id="ARBA00033753"/>
    </source>
</evidence>
<evidence type="ECO:0000256" key="1">
    <source>
        <dbReference type="ARBA" id="ARBA00022691"/>
    </source>
</evidence>
<dbReference type="InterPro" id="IPR040372">
    <property type="entry name" value="YaeB-like"/>
</dbReference>
<dbReference type="SUPFAM" id="SSF118196">
    <property type="entry name" value="YaeB-like"/>
    <property type="match status" value="1"/>
</dbReference>
<evidence type="ECO:0000259" key="3">
    <source>
        <dbReference type="PROSITE" id="PS51668"/>
    </source>
</evidence>
<feature type="domain" description="TsaA-like" evidence="3">
    <location>
        <begin position="5"/>
        <end position="136"/>
    </location>
</feature>
<reference evidence="4 5" key="1">
    <citation type="submission" date="2019-03" db="EMBL/GenBank/DDBJ databases">
        <title>Freshwater and sediment microbial communities from various areas in North America, analyzing microbe dynamics in response to fracking.</title>
        <authorList>
            <person name="Lamendella R."/>
        </authorList>
    </citation>
    <scope>NUCLEOTIDE SEQUENCE [LARGE SCALE GENOMIC DNA]</scope>
    <source>
        <strain evidence="4 5">74A</strain>
    </source>
</reference>
<dbReference type="CDD" id="cd09281">
    <property type="entry name" value="UPF0066"/>
    <property type="match status" value="1"/>
</dbReference>
<evidence type="ECO:0000313" key="4">
    <source>
        <dbReference type="EMBL" id="TCN90164.1"/>
    </source>
</evidence>
<dbReference type="GO" id="GO:0032259">
    <property type="term" value="P:methylation"/>
    <property type="evidence" value="ECO:0007669"/>
    <property type="project" value="UniProtKB-KW"/>
</dbReference>
<dbReference type="OrthoDB" id="9804309at2"/>
<keyword evidence="5" id="KW-1185">Reference proteome</keyword>
<keyword evidence="4" id="KW-0808">Transferase</keyword>
<dbReference type="EMBL" id="SLWF01000002">
    <property type="protein sequence ID" value="TCN90164.1"/>
    <property type="molecule type" value="Genomic_DNA"/>
</dbReference>
<dbReference type="Proteomes" id="UP000294832">
    <property type="component" value="Unassembled WGS sequence"/>
</dbReference>
<keyword evidence="4" id="KW-0489">Methyltransferase</keyword>
<dbReference type="RefSeq" id="WP_133037593.1">
    <property type="nucleotide sequence ID" value="NZ_BMXW01000001.1"/>
</dbReference>
<dbReference type="Gene3D" id="2.40.30.70">
    <property type="entry name" value="YaeB-like"/>
    <property type="match status" value="1"/>
</dbReference>
<dbReference type="AlphaFoldDB" id="A0A4V6NMC2"/>
<protein>
    <submittedName>
        <fullName evidence="4">tRNA-Thr(GGU) m(6)t(6)A37 methyltransferase TsaA</fullName>
    </submittedName>
</protein>
<dbReference type="InterPro" id="IPR036413">
    <property type="entry name" value="YaeB-like_sf"/>
</dbReference>
<dbReference type="InterPro" id="IPR036414">
    <property type="entry name" value="YaeB_N_sf"/>
</dbReference>
<dbReference type="PROSITE" id="PS51668">
    <property type="entry name" value="TSAA_2"/>
    <property type="match status" value="1"/>
</dbReference>
<dbReference type="NCBIfam" id="TIGR00104">
    <property type="entry name" value="tRNA_TsaA"/>
    <property type="match status" value="1"/>
</dbReference>
<comment type="similarity">
    <text evidence="2">Belongs to the tRNA methyltransferase O family.</text>
</comment>
<gene>
    <name evidence="4" type="ORF">EDC91_10276</name>
</gene>
<dbReference type="GO" id="GO:0008168">
    <property type="term" value="F:methyltransferase activity"/>
    <property type="evidence" value="ECO:0007669"/>
    <property type="project" value="UniProtKB-KW"/>
</dbReference>
<dbReference type="PANTHER" id="PTHR12818">
    <property type="entry name" value="TRNA (ADENINE(37)-N6)-METHYLTRANSFERASE"/>
    <property type="match status" value="1"/>
</dbReference>
<accession>A0A4V6NMC2</accession>
<comment type="caution">
    <text evidence="4">The sequence shown here is derived from an EMBL/GenBank/DDBJ whole genome shotgun (WGS) entry which is preliminary data.</text>
</comment>
<sequence>MKIEYSPIGIVHSPFQQQAGTPVQPSRANNVQGHIELLPQYVEGLADLQGFSHIVLLCHLHQCSGFQMKVTPYLDDNQRGLFATRSPRRPNPIGLSVVELLSIENNLLHIQNLDLLDGTPVLDIKPYVGEFDHRQGARFGWFEHAKTITTADNRFCNNKSS</sequence>
<dbReference type="Pfam" id="PF01980">
    <property type="entry name" value="TrmO_N"/>
    <property type="match status" value="1"/>
</dbReference>
<keyword evidence="1" id="KW-0949">S-adenosyl-L-methionine</keyword>
<proteinExistence type="inferred from homology"/>